<evidence type="ECO:0000313" key="4">
    <source>
        <dbReference type="Proteomes" id="UP000324241"/>
    </source>
</evidence>
<accession>A0A5M9MQC6</accession>
<feature type="compositionally biased region" description="Basic and acidic residues" evidence="1">
    <location>
        <begin position="714"/>
        <end position="726"/>
    </location>
</feature>
<dbReference type="VEuPathDB" id="FungiDB:EYZ11_009563"/>
<feature type="compositionally biased region" description="Pro residues" evidence="1">
    <location>
        <begin position="230"/>
        <end position="239"/>
    </location>
</feature>
<dbReference type="InterPro" id="IPR000008">
    <property type="entry name" value="C2_dom"/>
</dbReference>
<feature type="compositionally biased region" description="Low complexity" evidence="1">
    <location>
        <begin position="421"/>
        <end position="433"/>
    </location>
</feature>
<feature type="compositionally biased region" description="Polar residues" evidence="1">
    <location>
        <begin position="490"/>
        <end position="500"/>
    </location>
</feature>
<evidence type="ECO:0000313" key="3">
    <source>
        <dbReference type="EMBL" id="KAA8647153.1"/>
    </source>
</evidence>
<feature type="compositionally biased region" description="Low complexity" evidence="1">
    <location>
        <begin position="808"/>
        <end position="832"/>
    </location>
</feature>
<dbReference type="InterPro" id="IPR052981">
    <property type="entry name" value="Ingression_C2_domain"/>
</dbReference>
<feature type="compositionally biased region" description="Pro residues" evidence="1">
    <location>
        <begin position="592"/>
        <end position="619"/>
    </location>
</feature>
<proteinExistence type="predicted"/>
<feature type="compositionally biased region" description="Basic residues" evidence="1">
    <location>
        <begin position="737"/>
        <end position="748"/>
    </location>
</feature>
<feature type="compositionally biased region" description="Low complexity" evidence="1">
    <location>
        <begin position="750"/>
        <end position="762"/>
    </location>
</feature>
<dbReference type="SUPFAM" id="SSF49562">
    <property type="entry name" value="C2 domain (Calcium/lipid-binding domain, CaLB)"/>
    <property type="match status" value="1"/>
</dbReference>
<feature type="compositionally biased region" description="Basic and acidic residues" evidence="1">
    <location>
        <begin position="1072"/>
        <end position="1086"/>
    </location>
</feature>
<feature type="region of interest" description="Disordered" evidence="1">
    <location>
        <begin position="884"/>
        <end position="929"/>
    </location>
</feature>
<dbReference type="VEuPathDB" id="FungiDB:EYZ11_009562"/>
<organism evidence="3 4">
    <name type="scientific">Aspergillus tanneri</name>
    <dbReference type="NCBI Taxonomy" id="1220188"/>
    <lineage>
        <taxon>Eukaryota</taxon>
        <taxon>Fungi</taxon>
        <taxon>Dikarya</taxon>
        <taxon>Ascomycota</taxon>
        <taxon>Pezizomycotina</taxon>
        <taxon>Eurotiomycetes</taxon>
        <taxon>Eurotiomycetidae</taxon>
        <taxon>Eurotiales</taxon>
        <taxon>Aspergillaceae</taxon>
        <taxon>Aspergillus</taxon>
        <taxon>Aspergillus subgen. Circumdati</taxon>
    </lineage>
</organism>
<feature type="domain" description="C2" evidence="2">
    <location>
        <begin position="14"/>
        <end position="149"/>
    </location>
</feature>
<feature type="compositionally biased region" description="Basic and acidic residues" evidence="1">
    <location>
        <begin position="332"/>
        <end position="341"/>
    </location>
</feature>
<dbReference type="GeneID" id="54328543"/>
<feature type="region of interest" description="Disordered" evidence="1">
    <location>
        <begin position="1058"/>
        <end position="1105"/>
    </location>
</feature>
<dbReference type="Pfam" id="PF00168">
    <property type="entry name" value="C2"/>
    <property type="match status" value="1"/>
</dbReference>
<evidence type="ECO:0000259" key="2">
    <source>
        <dbReference type="PROSITE" id="PS50004"/>
    </source>
</evidence>
<sequence length="1172" mass="128461">MSSKSKPSRLSMINHAAGIFADMSVDGPAIGTLVAVIDRAKNLPNRKTMGKQNPYCAARLGKEAKKTETDLRGGQTPKWLVKVLEVSSDDILTQSRDQELRFTVHESPDYFRLKVSVFNDDKRTDLIGETWVDLKDLIIPGGSQSDQWHPLQHRGKYAGDIRIEMTYYDTRPEDEAVIERRTHAAEKAHGKSISSAAAANSTPVGSSSLSGPRQLKDIKRRPLASDSSNTPPPARPGPPEKVSSAPVPAYATPPRPMQEHTHSMPPAGEHMRHPPPRHAMAADASYESATAPAPRPMRTYETPDDFNQWNPAPPPLGISKRHPPETHYTSYRGDKPGDPYDAHSYVRPRSGYGNPPPPVDHRSTRQETPVNRPEQQPPEMMMHAPIAEPPRPSSHHSNYSFPTPEHYVPNGEVAMTNCPPSARYASRSSGGASVQDGVEYMAQTPVESDCAYRPHSNSLAHAEYATMQPRVDDDEEDGPPPPPPVHRSGLGSSTHSQLVPSPTPSYHAYSPEFAPSPRTSHEVSRSTPSHHLLADAAARLQDLPRLTSQSSMPPSLVAGFDPAIADAESDRVAHERRASRRQSAILNDDDPFCPPSREPSPARLPPYPVDASSQPPPLEPQQTQALVPRRSFNSDPRVMPRRKSVSPQPLLGEPSTAPQIPFSPDSFDAFNPNAARSAVTRDPAPAYETPAQAMEAARRSEVEAARGPGPIIGDDGREIDPSDHLPTDTWAPEPDRKKKSGVVVRFRKNPAAVAAAAARTSPGPGPPPPPKDYHPAAAPVRPPSSYGPDAAENHRGRPGRAGHNRTYSTPSPRSLRSRSSVSPSPGSHSPSSLYAPGNPGPPIPAKVPIAQPIGQRALMTPGGGPGMDALSRELNTIDIGSVGCTTGRAMRKSDARRKQTRTQQSAPSSSNSNSKYNPPKKGESPVPKCECTDPCTTALETTTATGGASGSGPGSGTHLRKVISHIFGRNKTSTKQFPSQVWVHYCRKHYQRARYRATQWAFMQCELLLDSLDRMEGWGGVQDFQVDLRLREKMRREKGQQDRGHDQYLYGDQDEHQDDEVMAKSAKQKHANSQEKGEEPNPEETKRKKPTIQTAPVPEWLENHQGSNKSFDDIRNIIYQLKDYFDLLERENRENEIRFPDIEILPTFKPWVTGEEEGIAGSKAHSQSESPE</sequence>
<protein>
    <recommendedName>
        <fullName evidence="2">C2 domain-containing protein</fullName>
    </recommendedName>
</protein>
<gene>
    <name evidence="3" type="ORF">ATNIH1004_005841</name>
</gene>
<feature type="compositionally biased region" description="Polar residues" evidence="1">
    <location>
        <begin position="192"/>
        <end position="211"/>
    </location>
</feature>
<evidence type="ECO:0000256" key="1">
    <source>
        <dbReference type="SAM" id="MobiDB-lite"/>
    </source>
</evidence>
<dbReference type="Gene3D" id="2.60.40.150">
    <property type="entry name" value="C2 domain"/>
    <property type="match status" value="1"/>
</dbReference>
<feature type="region of interest" description="Disordered" evidence="1">
    <location>
        <begin position="419"/>
        <end position="536"/>
    </location>
</feature>
<dbReference type="PANTHER" id="PTHR47052">
    <property type="entry name" value="CONSERVED SERINE PROLINE-RICH PROTEIN (AFU_ORTHOLOGUE AFUA_2G01790)"/>
    <property type="match status" value="1"/>
</dbReference>
<comment type="caution">
    <text evidence="3">The sequence shown here is derived from an EMBL/GenBank/DDBJ whole genome shotgun (WGS) entry which is preliminary data.</text>
</comment>
<dbReference type="InterPro" id="IPR035892">
    <property type="entry name" value="C2_domain_sf"/>
</dbReference>
<reference evidence="3 4" key="1">
    <citation type="submission" date="2019-08" db="EMBL/GenBank/DDBJ databases">
        <title>The genome sequence of a newly discovered highly antifungal drug resistant Aspergillus species, Aspergillus tanneri NIH 1004.</title>
        <authorList>
            <person name="Mounaud S."/>
            <person name="Singh I."/>
            <person name="Joardar V."/>
            <person name="Pakala S."/>
            <person name="Pakala S."/>
            <person name="Venepally P."/>
            <person name="Chung J.K."/>
            <person name="Losada L."/>
            <person name="Nierman W.C."/>
        </authorList>
    </citation>
    <scope>NUCLEOTIDE SEQUENCE [LARGE SCALE GENOMIC DNA]</scope>
    <source>
        <strain evidence="3 4">NIH1004</strain>
    </source>
</reference>
<dbReference type="OrthoDB" id="270970at2759"/>
<feature type="region of interest" description="Disordered" evidence="1">
    <location>
        <begin position="568"/>
        <end position="870"/>
    </location>
</feature>
<dbReference type="Proteomes" id="UP000324241">
    <property type="component" value="Unassembled WGS sequence"/>
</dbReference>
<dbReference type="PANTHER" id="PTHR47052:SF3">
    <property type="entry name" value="INGRESSION PROTEIN 1"/>
    <property type="match status" value="1"/>
</dbReference>
<feature type="compositionally biased region" description="Low complexity" evidence="1">
    <location>
        <begin position="905"/>
        <end position="919"/>
    </location>
</feature>
<dbReference type="SMART" id="SM00239">
    <property type="entry name" value="C2"/>
    <property type="match status" value="1"/>
</dbReference>
<feature type="region of interest" description="Disordered" evidence="1">
    <location>
        <begin position="183"/>
        <end position="405"/>
    </location>
</feature>
<dbReference type="PROSITE" id="PS50004">
    <property type="entry name" value="C2"/>
    <property type="match status" value="1"/>
</dbReference>
<dbReference type="EMBL" id="QUQM01000004">
    <property type="protein sequence ID" value="KAA8647153.1"/>
    <property type="molecule type" value="Genomic_DNA"/>
</dbReference>
<name>A0A5M9MQC6_9EURO</name>
<dbReference type="AlphaFoldDB" id="A0A5M9MQC6"/>
<dbReference type="RefSeq" id="XP_033426514.1">
    <property type="nucleotide sequence ID" value="XM_033570482.1"/>
</dbReference>